<comment type="subunit">
    <text evidence="2">Component of the chloroplastic Clp protease core complex.</text>
</comment>
<dbReference type="GO" id="GO:0004252">
    <property type="term" value="F:serine-type endopeptidase activity"/>
    <property type="evidence" value="ECO:0007669"/>
    <property type="project" value="UniProtKB-EC"/>
</dbReference>
<reference evidence="11 12" key="1">
    <citation type="journal article" date="2018" name="Nat. Genet.">
        <title>Extensive intraspecific gene order and gene structural variations between Mo17 and other maize genomes.</title>
        <authorList>
            <person name="Sun S."/>
            <person name="Zhou Y."/>
            <person name="Chen J."/>
            <person name="Shi J."/>
            <person name="Zhao H."/>
            <person name="Zhao H."/>
            <person name="Song W."/>
            <person name="Zhang M."/>
            <person name="Cui Y."/>
            <person name="Dong X."/>
            <person name="Liu H."/>
            <person name="Ma X."/>
            <person name="Jiao Y."/>
            <person name="Wang B."/>
            <person name="Wei X."/>
            <person name="Stein J.C."/>
            <person name="Glaubitz J.C."/>
            <person name="Lu F."/>
            <person name="Yu G."/>
            <person name="Liang C."/>
            <person name="Fengler K."/>
            <person name="Li B."/>
            <person name="Rafalski A."/>
            <person name="Schnable P.S."/>
            <person name="Ware D.H."/>
            <person name="Buckler E.S."/>
            <person name="Lai J."/>
        </authorList>
    </citation>
    <scope>NUCLEOTIDE SEQUENCE [LARGE SCALE GENOMIC DNA]</scope>
    <source>
        <strain evidence="12">cv. Missouri 17</strain>
        <tissue evidence="11">Seedling</tissue>
    </source>
</reference>
<dbReference type="PANTHER" id="PTHR10381:SF50">
    <property type="entry name" value="ATP-DEPENDENT CLP PROTEASE PROTEOLYTIC SUBUNIT 3, CHLOROPLASTIC"/>
    <property type="match status" value="1"/>
</dbReference>
<dbReference type="SUPFAM" id="SSF52096">
    <property type="entry name" value="ClpP/crotonase"/>
    <property type="match status" value="1"/>
</dbReference>
<evidence type="ECO:0000256" key="5">
    <source>
        <dbReference type="ARBA" id="ARBA00022825"/>
    </source>
</evidence>
<evidence type="ECO:0000256" key="9">
    <source>
        <dbReference type="RuleBase" id="RU003567"/>
    </source>
</evidence>
<evidence type="ECO:0000256" key="7">
    <source>
        <dbReference type="PROSITE-ProRule" id="PRU10086"/>
    </source>
</evidence>
<evidence type="ECO:0000256" key="4">
    <source>
        <dbReference type="ARBA" id="ARBA00022801"/>
    </source>
</evidence>
<name>A0A3L6DVZ5_MAIZE</name>
<dbReference type="HAMAP" id="MF_00444">
    <property type="entry name" value="ClpP"/>
    <property type="match status" value="1"/>
</dbReference>
<evidence type="ECO:0000313" key="12">
    <source>
        <dbReference type="Proteomes" id="UP000251960"/>
    </source>
</evidence>
<dbReference type="ExpressionAtlas" id="A0A3L6DVZ5">
    <property type="expression patterns" value="baseline and differential"/>
</dbReference>
<gene>
    <name evidence="11" type="primary">CLPP3</name>
    <name evidence="11" type="ORF">Zm00014a_040022</name>
</gene>
<dbReference type="InterPro" id="IPR033135">
    <property type="entry name" value="ClpP_His_AS"/>
</dbReference>
<dbReference type="PRINTS" id="PR00127">
    <property type="entry name" value="CLPPROTEASEP"/>
</dbReference>
<feature type="active site" evidence="6">
    <location>
        <position position="170"/>
    </location>
</feature>
<comment type="similarity">
    <text evidence="1 9">Belongs to the peptidase S14 family.</text>
</comment>
<feature type="active site" evidence="7">
    <location>
        <position position="195"/>
    </location>
</feature>
<evidence type="ECO:0000256" key="10">
    <source>
        <dbReference type="SAM" id="MobiDB-lite"/>
    </source>
</evidence>
<dbReference type="Gene3D" id="3.90.226.10">
    <property type="entry name" value="2-enoyl-CoA Hydratase, Chain A, domain 1"/>
    <property type="match status" value="1"/>
</dbReference>
<dbReference type="GO" id="GO:0009536">
    <property type="term" value="C:plastid"/>
    <property type="evidence" value="ECO:0007669"/>
    <property type="project" value="UniProtKB-ARBA"/>
</dbReference>
<dbReference type="InterPro" id="IPR029045">
    <property type="entry name" value="ClpP/crotonase-like_dom_sf"/>
</dbReference>
<feature type="region of interest" description="Disordered" evidence="10">
    <location>
        <begin position="304"/>
        <end position="328"/>
    </location>
</feature>
<dbReference type="InterPro" id="IPR001907">
    <property type="entry name" value="ClpP"/>
</dbReference>
<organism evidence="11 12">
    <name type="scientific">Zea mays</name>
    <name type="common">Maize</name>
    <dbReference type="NCBI Taxonomy" id="4577"/>
    <lineage>
        <taxon>Eukaryota</taxon>
        <taxon>Viridiplantae</taxon>
        <taxon>Streptophyta</taxon>
        <taxon>Embryophyta</taxon>
        <taxon>Tracheophyta</taxon>
        <taxon>Spermatophyta</taxon>
        <taxon>Magnoliopsida</taxon>
        <taxon>Liliopsida</taxon>
        <taxon>Poales</taxon>
        <taxon>Poaceae</taxon>
        <taxon>PACMAD clade</taxon>
        <taxon>Panicoideae</taxon>
        <taxon>Andropogonodae</taxon>
        <taxon>Andropogoneae</taxon>
        <taxon>Tripsacinae</taxon>
        <taxon>Zea</taxon>
    </lineage>
</organism>
<evidence type="ECO:0000256" key="6">
    <source>
        <dbReference type="PROSITE-ProRule" id="PRU10085"/>
    </source>
</evidence>
<dbReference type="InterPro" id="IPR018215">
    <property type="entry name" value="ClpP_Ser_AS"/>
</dbReference>
<dbReference type="PROSITE" id="PS00381">
    <property type="entry name" value="CLP_PROTEASE_SER"/>
    <property type="match status" value="1"/>
</dbReference>
<feature type="compositionally biased region" description="Basic and acidic residues" evidence="10">
    <location>
        <begin position="318"/>
        <end position="328"/>
    </location>
</feature>
<keyword evidence="5 8" id="KW-0720">Serine protease</keyword>
<evidence type="ECO:0000256" key="8">
    <source>
        <dbReference type="RuleBase" id="RU000549"/>
    </source>
</evidence>
<evidence type="ECO:0000256" key="2">
    <source>
        <dbReference type="ARBA" id="ARBA00011607"/>
    </source>
</evidence>
<dbReference type="AlphaFoldDB" id="A0A3L6DVZ5"/>
<accession>A0A3L6DVZ5</accession>
<dbReference type="PROSITE" id="PS00382">
    <property type="entry name" value="CLP_PROTEASE_HIS"/>
    <property type="match status" value="1"/>
</dbReference>
<keyword evidence="4 8" id="KW-0378">Hydrolase</keyword>
<dbReference type="GO" id="GO:0004176">
    <property type="term" value="F:ATP-dependent peptidase activity"/>
    <property type="evidence" value="ECO:0007669"/>
    <property type="project" value="InterPro"/>
</dbReference>
<evidence type="ECO:0000256" key="3">
    <source>
        <dbReference type="ARBA" id="ARBA00022670"/>
    </source>
</evidence>
<keyword evidence="3 8" id="KW-0645">Protease</keyword>
<dbReference type="EC" id="3.4.21.92" evidence="8"/>
<dbReference type="CDD" id="cd07017">
    <property type="entry name" value="S14_ClpP_2"/>
    <property type="match status" value="1"/>
</dbReference>
<protein>
    <recommendedName>
        <fullName evidence="9">ATP-dependent Clp protease proteolytic subunit</fullName>
        <ecNumber evidence="8">3.4.21.92</ecNumber>
    </recommendedName>
</protein>
<dbReference type="EMBL" id="NCVQ01000009">
    <property type="protein sequence ID" value="PWZ11987.1"/>
    <property type="molecule type" value="Genomic_DNA"/>
</dbReference>
<proteinExistence type="inferred from homology"/>
<sequence>MAAFLAPPCTSFYRSSAFLTPCSSNRRSTALRAAAVRGSAVTRAQRTVSARWVPSRLAVARPAARKACLEELDTTNMLLRQRIVFLGSPVDDTSADLIISQLLLLDAEDQTKDIKLFINSPGGSITADTTDSAETFIVRLDLEPYRMGVYDAMKFCKADVSTVCFGLAASMGAFLLAAGTKGKRYCMPNARIMIHQPSGGAGGKVTEMGLQIREMMYEKIKINKIMSRITGKSEEQIDEDTKFDYFMSPSEAKDYGIVDNIIDEGKPGLVAPLAGSVPPPKSRVWYLWKASGPTRKIMKHLPSEEKLIHNGNGSATGDDGKLKEATAT</sequence>
<dbReference type="Proteomes" id="UP000251960">
    <property type="component" value="Chromosome 8"/>
</dbReference>
<dbReference type="PANTHER" id="PTHR10381">
    <property type="entry name" value="ATP-DEPENDENT CLP PROTEASE PROTEOLYTIC SUBUNIT"/>
    <property type="match status" value="1"/>
</dbReference>
<dbReference type="Pfam" id="PF00574">
    <property type="entry name" value="CLP_protease"/>
    <property type="match status" value="2"/>
</dbReference>
<dbReference type="GO" id="GO:0006508">
    <property type="term" value="P:proteolysis"/>
    <property type="evidence" value="ECO:0007669"/>
    <property type="project" value="UniProtKB-KW"/>
</dbReference>
<comment type="caution">
    <text evidence="11">The sequence shown here is derived from an EMBL/GenBank/DDBJ whole genome shotgun (WGS) entry which is preliminary data.</text>
</comment>
<evidence type="ECO:0000256" key="1">
    <source>
        <dbReference type="ARBA" id="ARBA00007039"/>
    </source>
</evidence>
<evidence type="ECO:0000313" key="11">
    <source>
        <dbReference type="EMBL" id="PWZ11987.1"/>
    </source>
</evidence>
<dbReference type="InterPro" id="IPR023562">
    <property type="entry name" value="ClpP/TepA"/>
</dbReference>